<dbReference type="OrthoDB" id="1119147at2"/>
<feature type="domain" description="DUF4440" evidence="1">
    <location>
        <begin position="51"/>
        <end position="134"/>
    </location>
</feature>
<protein>
    <recommendedName>
        <fullName evidence="1">DUF4440 domain-containing protein</fullName>
    </recommendedName>
</protein>
<reference evidence="2 3" key="1">
    <citation type="submission" date="2015-04" db="EMBL/GenBank/DDBJ databases">
        <title>Whole genome shotgun sequence of Flavihumibacter petaseus NBRC 106054.</title>
        <authorList>
            <person name="Miyazawa S."/>
            <person name="Hosoyama A."/>
            <person name="Hashimoto M."/>
            <person name="Noguchi M."/>
            <person name="Tsuchikane K."/>
            <person name="Ohji S."/>
            <person name="Yamazoe A."/>
            <person name="Ichikawa N."/>
            <person name="Kimura A."/>
            <person name="Fujita N."/>
        </authorList>
    </citation>
    <scope>NUCLEOTIDE SEQUENCE [LARGE SCALE GENOMIC DNA]</scope>
    <source>
        <strain evidence="2 3">NBRC 106054</strain>
    </source>
</reference>
<organism evidence="2 3">
    <name type="scientific">Flavihumibacter petaseus NBRC 106054</name>
    <dbReference type="NCBI Taxonomy" id="1220578"/>
    <lineage>
        <taxon>Bacteria</taxon>
        <taxon>Pseudomonadati</taxon>
        <taxon>Bacteroidota</taxon>
        <taxon>Chitinophagia</taxon>
        <taxon>Chitinophagales</taxon>
        <taxon>Chitinophagaceae</taxon>
        <taxon>Flavihumibacter</taxon>
    </lineage>
</organism>
<dbReference type="Pfam" id="PF14534">
    <property type="entry name" value="DUF4440"/>
    <property type="match status" value="1"/>
</dbReference>
<evidence type="ECO:0000313" key="3">
    <source>
        <dbReference type="Proteomes" id="UP000033121"/>
    </source>
</evidence>
<evidence type="ECO:0000313" key="2">
    <source>
        <dbReference type="EMBL" id="GAO42817.1"/>
    </source>
</evidence>
<evidence type="ECO:0000259" key="1">
    <source>
        <dbReference type="Pfam" id="PF14534"/>
    </source>
</evidence>
<dbReference type="InterPro" id="IPR027843">
    <property type="entry name" value="DUF4440"/>
</dbReference>
<dbReference type="STRING" id="1220578.FPE01S_01_18350"/>
<dbReference type="Gene3D" id="3.10.450.50">
    <property type="match status" value="1"/>
</dbReference>
<accession>A0A0E9MYK8</accession>
<dbReference type="EMBL" id="BBWV01000001">
    <property type="protein sequence ID" value="GAO42817.1"/>
    <property type="molecule type" value="Genomic_DNA"/>
</dbReference>
<gene>
    <name evidence="2" type="ORF">FPE01S_01_18350</name>
</gene>
<proteinExistence type="predicted"/>
<dbReference type="RefSeq" id="WP_046368413.1">
    <property type="nucleotide sequence ID" value="NZ_BBWV01000001.1"/>
</dbReference>
<keyword evidence="3" id="KW-1185">Reference proteome</keyword>
<dbReference type="Proteomes" id="UP000033121">
    <property type="component" value="Unassembled WGS sequence"/>
</dbReference>
<sequence>MRRILLPAFLLTSYFLSAQYRQDSTAVVNLLKADYATLASFDSVRHKQNVTYDYLLVEEGEVWSLARELEYFREKAIKKQQRADEFSIHSVRVSGATAYAVYDLKSVIKTNDKSRNYHWLETAIFRKVGNQWKIALIHSTEVMPHQ</sequence>
<dbReference type="InterPro" id="IPR032710">
    <property type="entry name" value="NTF2-like_dom_sf"/>
</dbReference>
<comment type="caution">
    <text evidence="2">The sequence shown here is derived from an EMBL/GenBank/DDBJ whole genome shotgun (WGS) entry which is preliminary data.</text>
</comment>
<dbReference type="AlphaFoldDB" id="A0A0E9MYK8"/>
<name>A0A0E9MYK8_9BACT</name>
<dbReference type="SUPFAM" id="SSF54427">
    <property type="entry name" value="NTF2-like"/>
    <property type="match status" value="1"/>
</dbReference>